<organism evidence="1 2">
    <name type="scientific">Scortum barcoo</name>
    <name type="common">barcoo grunter</name>
    <dbReference type="NCBI Taxonomy" id="214431"/>
    <lineage>
        <taxon>Eukaryota</taxon>
        <taxon>Metazoa</taxon>
        <taxon>Chordata</taxon>
        <taxon>Craniata</taxon>
        <taxon>Vertebrata</taxon>
        <taxon>Euteleostomi</taxon>
        <taxon>Actinopterygii</taxon>
        <taxon>Neopterygii</taxon>
        <taxon>Teleostei</taxon>
        <taxon>Neoteleostei</taxon>
        <taxon>Acanthomorphata</taxon>
        <taxon>Eupercaria</taxon>
        <taxon>Centrarchiformes</taxon>
        <taxon>Terapontoidei</taxon>
        <taxon>Terapontidae</taxon>
        <taxon>Scortum</taxon>
    </lineage>
</organism>
<keyword evidence="2" id="KW-1185">Reference proteome</keyword>
<accession>A0ACB8VPF5</accession>
<dbReference type="Proteomes" id="UP000831701">
    <property type="component" value="Chromosome 20"/>
</dbReference>
<gene>
    <name evidence="1" type="ORF">L3Q82_017604</name>
</gene>
<evidence type="ECO:0000313" key="2">
    <source>
        <dbReference type="Proteomes" id="UP000831701"/>
    </source>
</evidence>
<reference evidence="1" key="1">
    <citation type="submission" date="2022-04" db="EMBL/GenBank/DDBJ databases">
        <title>Jade perch genome.</title>
        <authorList>
            <person name="Chao B."/>
        </authorList>
    </citation>
    <scope>NUCLEOTIDE SEQUENCE</scope>
    <source>
        <strain evidence="1">CB-2022</strain>
    </source>
</reference>
<comment type="caution">
    <text evidence="1">The sequence shown here is derived from an EMBL/GenBank/DDBJ whole genome shotgun (WGS) entry which is preliminary data.</text>
</comment>
<protein>
    <submittedName>
        <fullName evidence="1">Uncharacterized protein</fullName>
    </submittedName>
</protein>
<dbReference type="EMBL" id="CM041550">
    <property type="protein sequence ID" value="KAI3356378.1"/>
    <property type="molecule type" value="Genomic_DNA"/>
</dbReference>
<evidence type="ECO:0000313" key="1">
    <source>
        <dbReference type="EMBL" id="KAI3356378.1"/>
    </source>
</evidence>
<name>A0ACB8VPF5_9TELE</name>
<sequence>MDRAEQIKSHVNQMKEDGKYHEQIKIVEDATGYSYNALFKPYISSLLTEVWVEDPYIRHTHQLYNFLRFCEMLLKSSCKVKKIHLLTTQDEADSRQQSSALTEVKESLAAQGVTLDLQYSSTIHDREIRFDNGWIIKIGRGLDYFKRPKVRKINSHPFLFYRISMNQHVEFWLPMESFSGDVEESTEDIPGRKKSKLKSLKTRLFGRSKRTGAERIAKLSQSTSDITEEKGLGSEENLACSQGMMGSRALSHDSIFLADEVLTEAEPARVLSQENVHSKIKALQMKLQQQKFHLGPPPMVLPIRRQEDLGSRSEDDGLPLSPPESPPGGDVTTHGALSKALSQPSSRPLSPNPKPAIPSKPLTPSIPFPFYGPSYASPSVDEPPLDFSSPAQFTPCLDTSAARHRMSVKPRNQRASTKKKLPAPEPRSDLHALNNINHPEPVREAEQSLNIKEEVTSETEEEDAIVPITSQPLPSISPEVALIMPEAASKTSSLTSAQEDQALPGTLPSVPSQVLRVKPNRPADVMSSERPRSSFIQSELKDKTDSEAEVMSHDKRNTLNKAEDSVVVLRSSTIQDKAESTKGIKRPAPGSGSFHSSITTAKSRDGERPRSGSFVGVFEQSEARHRVESKPFSNMRDKEEYRDFQPRGGPFAVGRFRQEGALHKRPAVPWEKRDSLKKVEAVAPSKHVATDAGTAAREGEGESSQDVVEEAVEAQEAEEEDRKTAFGIKLRSTSQSLKFRPDATSNQNPVPPACEEDCARDKRQEISDNVSYMSKKLSTNTSCAPSASGDLRQTDPGPSGFSLPAKHTLPSPANPHIIPTEVQANSSNPKEIETAIAAPQEPQPAPQMASSEVSWMSLAMEKTRSLQQLFASRFPKDLTGMQTAPRPQTQAQTTNQPAGAQIQTQTVKIQQSATPLEAANQPATDTVKAESVQSRSQTQAVKASLMAMPQRTTSTTTSSREPQTSKQTSEPQSHPNTTQSASQPVSAQTNARTVQSQLHSSTQTETSPQTAKASVTLAQSYLSSCQQQSPRGIQLKSTTPALTSTSTTPSAAAPPPVSVSGRWERGAAVQEREGGLLSGRRAVWSGSVSEKAALLEKRAEWTTSPGTKGVC</sequence>
<feature type="non-terminal residue" evidence="1">
    <location>
        <position position="1111"/>
    </location>
</feature>
<proteinExistence type="predicted"/>